<dbReference type="PROSITE" id="PS00217">
    <property type="entry name" value="SUGAR_TRANSPORT_2"/>
    <property type="match status" value="1"/>
</dbReference>
<feature type="transmembrane region" description="Helical" evidence="8">
    <location>
        <begin position="428"/>
        <end position="446"/>
    </location>
</feature>
<feature type="transmembrane region" description="Helical" evidence="8">
    <location>
        <begin position="262"/>
        <end position="286"/>
    </location>
</feature>
<feature type="transmembrane region" description="Helical" evidence="8">
    <location>
        <begin position="358"/>
        <end position="383"/>
    </location>
</feature>
<keyword evidence="2" id="KW-1003">Cell membrane</keyword>
<dbReference type="InterPro" id="IPR005828">
    <property type="entry name" value="MFS_sugar_transport-like"/>
</dbReference>
<dbReference type="InterPro" id="IPR044775">
    <property type="entry name" value="MFS_ERD6/Tret1-like"/>
</dbReference>
<keyword evidence="11" id="KW-1185">Reference proteome</keyword>
<comment type="similarity">
    <text evidence="7">Belongs to the major facilitator superfamily. Sugar transporter (TC 2.A.1.1) family.</text>
</comment>
<dbReference type="InterPro" id="IPR036259">
    <property type="entry name" value="MFS_trans_sf"/>
</dbReference>
<feature type="transmembrane region" description="Helical" evidence="8">
    <location>
        <begin position="395"/>
        <end position="416"/>
    </location>
</feature>
<evidence type="ECO:0000259" key="9">
    <source>
        <dbReference type="PROSITE" id="PS50850"/>
    </source>
</evidence>
<dbReference type="InterPro" id="IPR005829">
    <property type="entry name" value="Sugar_transporter_CS"/>
</dbReference>
<evidence type="ECO:0000256" key="7">
    <source>
        <dbReference type="RuleBase" id="RU003346"/>
    </source>
</evidence>
<dbReference type="AlphaFoldDB" id="A0AA89C4Z5"/>
<evidence type="ECO:0000256" key="6">
    <source>
        <dbReference type="ARBA" id="ARBA00023180"/>
    </source>
</evidence>
<dbReference type="GO" id="GO:0005886">
    <property type="term" value="C:plasma membrane"/>
    <property type="evidence" value="ECO:0007669"/>
    <property type="project" value="UniProtKB-SubCell"/>
</dbReference>
<feature type="transmembrane region" description="Helical" evidence="8">
    <location>
        <begin position="298"/>
        <end position="319"/>
    </location>
</feature>
<dbReference type="PANTHER" id="PTHR48021:SF1">
    <property type="entry name" value="GH07001P-RELATED"/>
    <property type="match status" value="1"/>
</dbReference>
<evidence type="ECO:0000256" key="5">
    <source>
        <dbReference type="ARBA" id="ARBA00023136"/>
    </source>
</evidence>
<comment type="caution">
    <text evidence="10">The sequence shown here is derived from an EMBL/GenBank/DDBJ whole genome shotgun (WGS) entry which is preliminary data.</text>
</comment>
<evidence type="ECO:0000256" key="2">
    <source>
        <dbReference type="ARBA" id="ARBA00022475"/>
    </source>
</evidence>
<dbReference type="PROSITE" id="PS50850">
    <property type="entry name" value="MFS"/>
    <property type="match status" value="1"/>
</dbReference>
<reference evidence="10" key="1">
    <citation type="submission" date="2019-08" db="EMBL/GenBank/DDBJ databases">
        <title>The improved chromosome-level genome for the pearl oyster Pinctada fucata martensii using PacBio sequencing and Hi-C.</title>
        <authorList>
            <person name="Zheng Z."/>
        </authorList>
    </citation>
    <scope>NUCLEOTIDE SEQUENCE</scope>
    <source>
        <strain evidence="10">ZZ-2019</strain>
        <tissue evidence="10">Adductor muscle</tissue>
    </source>
</reference>
<feature type="transmembrane region" description="Helical" evidence="8">
    <location>
        <begin position="121"/>
        <end position="143"/>
    </location>
</feature>
<evidence type="ECO:0000313" key="11">
    <source>
        <dbReference type="Proteomes" id="UP001186944"/>
    </source>
</evidence>
<evidence type="ECO:0000256" key="4">
    <source>
        <dbReference type="ARBA" id="ARBA00022989"/>
    </source>
</evidence>
<feature type="transmembrane region" description="Helical" evidence="8">
    <location>
        <begin position="98"/>
        <end position="115"/>
    </location>
</feature>
<feature type="transmembrane region" description="Helical" evidence="8">
    <location>
        <begin position="180"/>
        <end position="201"/>
    </location>
</feature>
<dbReference type="PANTHER" id="PTHR48021">
    <property type="match status" value="1"/>
</dbReference>
<comment type="subcellular location">
    <subcellularLocation>
        <location evidence="1">Cell membrane</location>
        <topology evidence="1">Multi-pass membrane protein</topology>
    </subcellularLocation>
</comment>
<dbReference type="Gene3D" id="1.20.1250.20">
    <property type="entry name" value="MFS general substrate transporter like domains"/>
    <property type="match status" value="1"/>
</dbReference>
<proteinExistence type="inferred from homology"/>
<evidence type="ECO:0000313" key="10">
    <source>
        <dbReference type="EMBL" id="KAK3094967.1"/>
    </source>
</evidence>
<dbReference type="InterPro" id="IPR003663">
    <property type="entry name" value="Sugar/inositol_transpt"/>
</dbReference>
<dbReference type="InterPro" id="IPR050549">
    <property type="entry name" value="MFS_Trehalose_Transporter"/>
</dbReference>
<evidence type="ECO:0000256" key="8">
    <source>
        <dbReference type="SAM" id="Phobius"/>
    </source>
</evidence>
<feature type="domain" description="Major facilitator superfamily (MFS) profile" evidence="9">
    <location>
        <begin position="31"/>
        <end position="450"/>
    </location>
</feature>
<feature type="transmembrane region" description="Helical" evidence="8">
    <location>
        <begin position="155"/>
        <end position="174"/>
    </location>
</feature>
<accession>A0AA89C4Z5</accession>
<organism evidence="10 11">
    <name type="scientific">Pinctada imbricata</name>
    <name type="common">Atlantic pearl-oyster</name>
    <name type="synonym">Pinctada martensii</name>
    <dbReference type="NCBI Taxonomy" id="66713"/>
    <lineage>
        <taxon>Eukaryota</taxon>
        <taxon>Metazoa</taxon>
        <taxon>Spiralia</taxon>
        <taxon>Lophotrochozoa</taxon>
        <taxon>Mollusca</taxon>
        <taxon>Bivalvia</taxon>
        <taxon>Autobranchia</taxon>
        <taxon>Pteriomorphia</taxon>
        <taxon>Pterioida</taxon>
        <taxon>Pterioidea</taxon>
        <taxon>Pteriidae</taxon>
        <taxon>Pinctada</taxon>
    </lineage>
</organism>
<feature type="transmembrane region" description="Helical" evidence="8">
    <location>
        <begin position="26"/>
        <end position="47"/>
    </location>
</feature>
<dbReference type="CDD" id="cd17358">
    <property type="entry name" value="MFS_GLUT6_8_Class3_like"/>
    <property type="match status" value="1"/>
</dbReference>
<gene>
    <name evidence="10" type="ORF">FSP39_008433</name>
</gene>
<dbReference type="SUPFAM" id="SSF103473">
    <property type="entry name" value="MFS general substrate transporter"/>
    <property type="match status" value="1"/>
</dbReference>
<name>A0AA89C4Z5_PINIB</name>
<keyword evidence="3 8" id="KW-0812">Transmembrane</keyword>
<feature type="transmembrane region" description="Helical" evidence="8">
    <location>
        <begin position="326"/>
        <end position="346"/>
    </location>
</feature>
<dbReference type="FunFam" id="1.20.1250.20:FF:000055">
    <property type="entry name" value="Facilitated trehalose transporter Tret1-2 homolog"/>
    <property type="match status" value="1"/>
</dbReference>
<keyword evidence="4 8" id="KW-1133">Transmembrane helix</keyword>
<dbReference type="Proteomes" id="UP001186944">
    <property type="component" value="Unassembled WGS sequence"/>
</dbReference>
<dbReference type="PRINTS" id="PR00171">
    <property type="entry name" value="SUGRTRNSPORT"/>
</dbReference>
<protein>
    <recommendedName>
        <fullName evidence="9">Major facilitator superfamily (MFS) profile domain-containing protein</fullName>
    </recommendedName>
</protein>
<dbReference type="InterPro" id="IPR020846">
    <property type="entry name" value="MFS_dom"/>
</dbReference>
<keyword evidence="5 8" id="KW-0472">Membrane</keyword>
<dbReference type="GO" id="GO:0051119">
    <property type="term" value="F:sugar transmembrane transporter activity"/>
    <property type="evidence" value="ECO:0007669"/>
    <property type="project" value="InterPro"/>
</dbReference>
<dbReference type="NCBIfam" id="TIGR00879">
    <property type="entry name" value="SP"/>
    <property type="match status" value="1"/>
</dbReference>
<sequence length="468" mass="51407">MKTLEQEHEFDHNLPRMATKFEGSPFRLIITSICACMGPLVFGYTIGYSSPAIPGLEKEGILDGKGLTAWFGSLITVGAMIGGPLGGHLIESSGRKRVIQFAAVIFLVSWLTIAHSESVKYLLLARLLCGVASGMITVSAPVYIAEISTSSLRGFLGAGNQLAITVGILVAYFLGMNLRWNHLAFGGAIFSIFTLVVLYFIPETPRWLVMKNRQKDALLSLASLRGPHTNVEEECKDIEDGLETNEVFSYSEFKRPELSRPLFISVVVMIFQQFSGINAVMFYTVSIFKNAGFEQSELATVVIGAVQVVATLISCFLMDRSGRRKLLVIAGSLMSITCATFGYYYYAVKNGTSSASISWLAILSLIMYIIGFSLGWGPIPMLVMSEIFPARARGAASGIAIFANWLCAFIVTKEFIYMQELLGQAGTFWLFGIFCLSGVMFVTRFLPETKGKSLEDIELYFLGRSIMV</sequence>
<dbReference type="Pfam" id="PF00083">
    <property type="entry name" value="Sugar_tr"/>
    <property type="match status" value="1"/>
</dbReference>
<dbReference type="EMBL" id="VSWD01000008">
    <property type="protein sequence ID" value="KAK3094967.1"/>
    <property type="molecule type" value="Genomic_DNA"/>
</dbReference>
<evidence type="ECO:0000256" key="1">
    <source>
        <dbReference type="ARBA" id="ARBA00004651"/>
    </source>
</evidence>
<feature type="transmembrane region" description="Helical" evidence="8">
    <location>
        <begin position="67"/>
        <end position="86"/>
    </location>
</feature>
<evidence type="ECO:0000256" key="3">
    <source>
        <dbReference type="ARBA" id="ARBA00022692"/>
    </source>
</evidence>
<keyword evidence="7" id="KW-0813">Transport</keyword>
<keyword evidence="6" id="KW-0325">Glycoprotein</keyword>